<organism evidence="2 3">
    <name type="scientific">Clavibacter californiensis</name>
    <dbReference type="NCBI Taxonomy" id="1401995"/>
    <lineage>
        <taxon>Bacteria</taxon>
        <taxon>Bacillati</taxon>
        <taxon>Actinomycetota</taxon>
        <taxon>Actinomycetes</taxon>
        <taxon>Micrococcales</taxon>
        <taxon>Microbacteriaceae</taxon>
        <taxon>Clavibacter</taxon>
    </lineage>
</organism>
<reference evidence="2 3" key="1">
    <citation type="submission" date="2018-08" db="EMBL/GenBank/DDBJ databases">
        <title>Genome Sequence of Clavibacter michiganensis Subspecies type strains, and the Atypical Peach-Colored Strains Isolated from Tomato.</title>
        <authorList>
            <person name="Osdaghi E."/>
            <person name="Portier P."/>
            <person name="Briand M."/>
            <person name="Jacques M.-A."/>
        </authorList>
    </citation>
    <scope>NUCLEOTIDE SEQUENCE [LARGE SCALE GENOMIC DNA]</scope>
    <source>
        <strain evidence="2 3">CFBP 8216</strain>
    </source>
</reference>
<dbReference type="EMBL" id="QWEE01000372">
    <property type="protein sequence ID" value="RII89376.1"/>
    <property type="molecule type" value="Genomic_DNA"/>
</dbReference>
<keyword evidence="3" id="KW-1185">Reference proteome</keyword>
<proteinExistence type="predicted"/>
<feature type="non-terminal residue" evidence="2">
    <location>
        <position position="55"/>
    </location>
</feature>
<evidence type="ECO:0000313" key="3">
    <source>
        <dbReference type="Proteomes" id="UP000265355"/>
    </source>
</evidence>
<dbReference type="Proteomes" id="UP000265355">
    <property type="component" value="Unassembled WGS sequence"/>
</dbReference>
<feature type="compositionally biased region" description="Basic and acidic residues" evidence="1">
    <location>
        <begin position="10"/>
        <end position="24"/>
    </location>
</feature>
<evidence type="ECO:0000313" key="2">
    <source>
        <dbReference type="EMBL" id="RII89376.1"/>
    </source>
</evidence>
<comment type="caution">
    <text evidence="2">The sequence shown here is derived from an EMBL/GenBank/DDBJ whole genome shotgun (WGS) entry which is preliminary data.</text>
</comment>
<sequence>MNETPQEPTGRPDEAPIDDTRSTDAHAPAATPAATAPETEAAQPAWPAPAGPAAD</sequence>
<accession>A0ABX9N3F8</accession>
<gene>
    <name evidence="2" type="ORF">DZF98_14225</name>
</gene>
<protein>
    <submittedName>
        <fullName evidence="2">Septum formation initiator</fullName>
    </submittedName>
</protein>
<feature type="region of interest" description="Disordered" evidence="1">
    <location>
        <begin position="1"/>
        <end position="55"/>
    </location>
</feature>
<feature type="compositionally biased region" description="Low complexity" evidence="1">
    <location>
        <begin position="25"/>
        <end position="45"/>
    </location>
</feature>
<name>A0ABX9N3F8_9MICO</name>
<feature type="compositionally biased region" description="Pro residues" evidence="1">
    <location>
        <begin position="46"/>
        <end position="55"/>
    </location>
</feature>
<evidence type="ECO:0000256" key="1">
    <source>
        <dbReference type="SAM" id="MobiDB-lite"/>
    </source>
</evidence>